<keyword evidence="1" id="KW-0472">Membrane</keyword>
<feature type="transmembrane region" description="Helical" evidence="1">
    <location>
        <begin position="146"/>
        <end position="164"/>
    </location>
</feature>
<reference evidence="3" key="1">
    <citation type="submission" date="2016-10" db="EMBL/GenBank/DDBJ databases">
        <authorList>
            <person name="Varghese N."/>
            <person name="Submissions S."/>
        </authorList>
    </citation>
    <scope>NUCLEOTIDE SEQUENCE [LARGE SCALE GENOMIC DNA]</scope>
    <source>
        <strain evidence="3">DSM 20406</strain>
    </source>
</reference>
<dbReference type="RefSeq" id="WP_033162511.1">
    <property type="nucleotide sequence ID" value="NZ_CACVTN010000005.1"/>
</dbReference>
<feature type="transmembrane region" description="Helical" evidence="1">
    <location>
        <begin position="12"/>
        <end position="30"/>
    </location>
</feature>
<gene>
    <name evidence="2" type="ORF">SAMN04487834_100116</name>
</gene>
<accession>A0A1H6PZV4</accession>
<dbReference type="GeneID" id="54119912"/>
<dbReference type="eggNOG" id="ENOG5032R39">
    <property type="taxonomic scope" value="Bacteria"/>
</dbReference>
<protein>
    <submittedName>
        <fullName evidence="2">Rod shape-determining protein MreD</fullName>
    </submittedName>
</protein>
<keyword evidence="3" id="KW-1185">Reference proteome</keyword>
<keyword evidence="1" id="KW-1133">Transmembrane helix</keyword>
<proteinExistence type="predicted"/>
<evidence type="ECO:0000256" key="1">
    <source>
        <dbReference type="SAM" id="Phobius"/>
    </source>
</evidence>
<dbReference type="AlphaFoldDB" id="A0A1H6PZV4"/>
<evidence type="ECO:0000313" key="2">
    <source>
        <dbReference type="EMBL" id="SEI37161.1"/>
    </source>
</evidence>
<dbReference type="EMBL" id="FNYK01000001">
    <property type="protein sequence ID" value="SEI37161.1"/>
    <property type="molecule type" value="Genomic_DNA"/>
</dbReference>
<dbReference type="STRING" id="322505.SAMN04487836_10152"/>
<organism evidence="2 3">
    <name type="scientific">Sharpea azabuensis</name>
    <dbReference type="NCBI Taxonomy" id="322505"/>
    <lineage>
        <taxon>Bacteria</taxon>
        <taxon>Bacillati</taxon>
        <taxon>Bacillota</taxon>
        <taxon>Erysipelotrichia</taxon>
        <taxon>Erysipelotrichales</taxon>
        <taxon>Coprobacillaceae</taxon>
        <taxon>Sharpea</taxon>
    </lineage>
</organism>
<feature type="transmembrane region" description="Helical" evidence="1">
    <location>
        <begin position="109"/>
        <end position="134"/>
    </location>
</feature>
<dbReference type="OrthoDB" id="1654456at2"/>
<name>A0A1H6PZV4_9FIRM</name>
<evidence type="ECO:0000313" key="3">
    <source>
        <dbReference type="Proteomes" id="UP000183028"/>
    </source>
</evidence>
<keyword evidence="1" id="KW-0812">Transmembrane</keyword>
<feature type="transmembrane region" description="Helical" evidence="1">
    <location>
        <begin position="36"/>
        <end position="56"/>
    </location>
</feature>
<dbReference type="Proteomes" id="UP000183028">
    <property type="component" value="Unassembled WGS sequence"/>
</dbReference>
<sequence>MSSQNKPLVRNFIIMLICFIVDSTIAYFLPLNLDKSSITVVPSIALMMFVPLSMTLPDAPSRFFFATVSGVFYTLVYGRELSIYVLIFLGITFVRSYIYHSDNLSLGEFLFLCMLAITAKEVIVYIMLLSAKITHMAILTFALKRLLPTLGVNLLLSPIVYLIFKSFHIKVDINPYDDLEN</sequence>
<feature type="transmembrane region" description="Helical" evidence="1">
    <location>
        <begin position="63"/>
        <end position="89"/>
    </location>
</feature>